<dbReference type="PANTHER" id="PTHR16821:SF2">
    <property type="entry name" value="FRATAXIN, MITOCHONDRIAL"/>
    <property type="match status" value="1"/>
</dbReference>
<dbReference type="PANTHER" id="PTHR16821">
    <property type="entry name" value="FRATAXIN"/>
    <property type="match status" value="1"/>
</dbReference>
<evidence type="ECO:0000256" key="3">
    <source>
        <dbReference type="ARBA" id="ARBA00023004"/>
    </source>
</evidence>
<dbReference type="EMBL" id="CYHA01000003">
    <property type="protein sequence ID" value="CUA83079.1"/>
    <property type="molecule type" value="Genomic_DNA"/>
</dbReference>
<dbReference type="OrthoDB" id="285675at2"/>
<organism evidence="5 6">
    <name type="scientific">Gulbenkiania indica</name>
    <dbReference type="NCBI Taxonomy" id="375574"/>
    <lineage>
        <taxon>Bacteria</taxon>
        <taxon>Pseudomonadati</taxon>
        <taxon>Pseudomonadota</taxon>
        <taxon>Betaproteobacteria</taxon>
        <taxon>Neisseriales</taxon>
        <taxon>Chromobacteriaceae</taxon>
        <taxon>Gulbenkiania</taxon>
    </lineage>
</organism>
<evidence type="ECO:0000256" key="4">
    <source>
        <dbReference type="HAMAP-Rule" id="MF_00142"/>
    </source>
</evidence>
<dbReference type="GO" id="GO:0016226">
    <property type="term" value="P:iron-sulfur cluster assembly"/>
    <property type="evidence" value="ECO:0007669"/>
    <property type="project" value="UniProtKB-UniRule"/>
</dbReference>
<accession>A0A0K6GWV4</accession>
<dbReference type="InterPro" id="IPR047584">
    <property type="entry name" value="CyaY"/>
</dbReference>
<keyword evidence="2 4" id="KW-0479">Metal-binding</keyword>
<name>A0A0K6GWV4_9NEIS</name>
<dbReference type="SUPFAM" id="SSF55387">
    <property type="entry name" value="Frataxin/Nqo15-like"/>
    <property type="match status" value="1"/>
</dbReference>
<dbReference type="PROSITE" id="PS01344">
    <property type="entry name" value="FRATAXIN_1"/>
    <property type="match status" value="1"/>
</dbReference>
<gene>
    <name evidence="4" type="primary">cyaY</name>
    <name evidence="5" type="ORF">Ga0061063_1564</name>
</gene>
<reference evidence="6" key="1">
    <citation type="submission" date="2015-08" db="EMBL/GenBank/DDBJ databases">
        <authorList>
            <person name="Varghese N."/>
        </authorList>
    </citation>
    <scope>NUCLEOTIDE SEQUENCE [LARGE SCALE GENOMIC DNA]</scope>
    <source>
        <strain evidence="6">DSM 17901</strain>
    </source>
</reference>
<protein>
    <recommendedName>
        <fullName evidence="4">Iron-sulfur cluster assembly protein CyaY</fullName>
    </recommendedName>
</protein>
<dbReference type="RefSeq" id="WP_054285595.1">
    <property type="nucleotide sequence ID" value="NZ_CYHA01000003.1"/>
</dbReference>
<evidence type="ECO:0000256" key="1">
    <source>
        <dbReference type="ARBA" id="ARBA00008183"/>
    </source>
</evidence>
<keyword evidence="6" id="KW-1185">Reference proteome</keyword>
<comment type="function">
    <text evidence="4">Involved in iron-sulfur (Fe-S) cluster assembly. May act as a regulator of Fe-S biogenesis.</text>
</comment>
<dbReference type="InterPro" id="IPR036524">
    <property type="entry name" value="Frataxin/CyaY_sf"/>
</dbReference>
<dbReference type="AlphaFoldDB" id="A0A0K6GWV4"/>
<dbReference type="Gene3D" id="3.30.920.10">
    <property type="entry name" value="Frataxin/CyaY"/>
    <property type="match status" value="1"/>
</dbReference>
<keyword evidence="3 4" id="KW-0408">Iron</keyword>
<dbReference type="InterPro" id="IPR020895">
    <property type="entry name" value="Frataxin_CS"/>
</dbReference>
<dbReference type="GO" id="GO:0005737">
    <property type="term" value="C:cytoplasm"/>
    <property type="evidence" value="ECO:0007669"/>
    <property type="project" value="UniProtKB-ARBA"/>
</dbReference>
<dbReference type="STRING" id="375574.GCA_001418035_01353"/>
<dbReference type="PROSITE" id="PS50810">
    <property type="entry name" value="FRATAXIN_2"/>
    <property type="match status" value="1"/>
</dbReference>
<dbReference type="GO" id="GO:0008199">
    <property type="term" value="F:ferric iron binding"/>
    <property type="evidence" value="ECO:0007669"/>
    <property type="project" value="InterPro"/>
</dbReference>
<dbReference type="HAMAP" id="MF_00142">
    <property type="entry name" value="CyaY"/>
    <property type="match status" value="1"/>
</dbReference>
<evidence type="ECO:0000313" key="6">
    <source>
        <dbReference type="Proteomes" id="UP000243535"/>
    </source>
</evidence>
<evidence type="ECO:0000256" key="2">
    <source>
        <dbReference type="ARBA" id="ARBA00022723"/>
    </source>
</evidence>
<dbReference type="Proteomes" id="UP000243535">
    <property type="component" value="Unassembled WGS sequence"/>
</dbReference>
<dbReference type="SMART" id="SM01219">
    <property type="entry name" value="Frataxin_Cyay"/>
    <property type="match status" value="1"/>
</dbReference>
<sequence length="105" mass="11714">MTESEFLDLTDRMLETIQNAIDEAGLDADYTLNGGVLDIAFDNGQHIVVNRHGPNQEMWLAARSGGFHFAHDGTAWRNTRGGSDFWETLTLLVEEASGEEIAFER</sequence>
<dbReference type="InterPro" id="IPR002908">
    <property type="entry name" value="Frataxin/CyaY"/>
</dbReference>
<comment type="similarity">
    <text evidence="1 4">Belongs to the frataxin family.</text>
</comment>
<dbReference type="Pfam" id="PF01491">
    <property type="entry name" value="Frataxin_Cyay"/>
    <property type="match status" value="1"/>
</dbReference>
<dbReference type="NCBIfam" id="TIGR03421">
    <property type="entry name" value="FeS_CyaY"/>
    <property type="match status" value="1"/>
</dbReference>
<proteinExistence type="inferred from homology"/>
<evidence type="ECO:0000313" key="5">
    <source>
        <dbReference type="EMBL" id="CUA83079.1"/>
    </source>
</evidence>